<evidence type="ECO:0000259" key="16">
    <source>
        <dbReference type="Pfam" id="PF00593"/>
    </source>
</evidence>
<keyword evidence="4" id="KW-0410">Iron transport</keyword>
<sequence length="736" mass="81051">MRTVPARRSIVISLFLCWMALSTTAGDAPEGAADTPPAPATEAEAAGTESPAPMVDDYLRVVEENRTLVPKTNTAGTRLPLTVQRTPASVVVVPEKVNDEQTNLVLGDVLHNVSGVQSHTNFGVHDYFMVRGFESLTASTVLTDLAPEPEATFYHMYNLERVEVIKGPGAFSYGANPLAGTVNLVRKQPLFDRFTQLEATGGSFGLGQLALDANGTATHRGLAFRINGLWREADGYRDDKDQEVRAFNPSIRWQIGAHHEVVFNAEIARAEYTPDAGLPFLQGAPADVDPETSYALPTDLSEQDVTRLRVDYQYRAPAGWVLRNRTYFNELDWQSAGTIYTAVAPGPTGSLNLLRLQTHLDDHQKFSGNQLEFSWSRQGAVDQVFLVGLELRRETDVFDLRQFGAQPSANFPVPFMPIDLLQPQEFYTAAPTYPVGGPTLSDSTRETLALYAVDHLRFGSRWDLIIGARFDRVDYEADISLDLGGLQVPARIDRRDEEVSPFLGLVFAPNERLSFYMNAATAFAPPSTLALDQAEPEESEQNEFGAKLSLLDGRLSASTAIYQLERQNILIPDETGVTGQNGDQRSRGLEMDLIASLDGGWSLLANFAFIDAELTRLSQLDAFGIWEDLSGNEPAFVPERSAGLWLAKAFDNGWLLNGGVRHVGDRYVSVLNRDVADAFTLFDAGIGYRHKQWQAMVNFKNLGDEFYLTRGTNTPLVSAAIPGNGFETRARLGVKF</sequence>
<evidence type="ECO:0000256" key="15">
    <source>
        <dbReference type="SAM" id="SignalP"/>
    </source>
</evidence>
<evidence type="ECO:0000256" key="13">
    <source>
        <dbReference type="RuleBase" id="RU003357"/>
    </source>
</evidence>
<feature type="domain" description="TonB-dependent receptor plug" evidence="17">
    <location>
        <begin position="83"/>
        <end position="181"/>
    </location>
</feature>
<feature type="signal peptide" evidence="15">
    <location>
        <begin position="1"/>
        <end position="27"/>
    </location>
</feature>
<evidence type="ECO:0000259" key="17">
    <source>
        <dbReference type="Pfam" id="PF07715"/>
    </source>
</evidence>
<evidence type="ECO:0000256" key="8">
    <source>
        <dbReference type="ARBA" id="ARBA00023065"/>
    </source>
</evidence>
<comment type="similarity">
    <text evidence="12 13">Belongs to the TonB-dependent receptor family.</text>
</comment>
<feature type="region of interest" description="Disordered" evidence="14">
    <location>
        <begin position="27"/>
        <end position="51"/>
    </location>
</feature>
<evidence type="ECO:0000256" key="7">
    <source>
        <dbReference type="ARBA" id="ARBA00023004"/>
    </source>
</evidence>
<evidence type="ECO:0000256" key="1">
    <source>
        <dbReference type="ARBA" id="ARBA00004571"/>
    </source>
</evidence>
<dbReference type="EMBL" id="CP071793">
    <property type="protein sequence ID" value="QTD49850.1"/>
    <property type="molecule type" value="Genomic_DNA"/>
</dbReference>
<dbReference type="PROSITE" id="PS52016">
    <property type="entry name" value="TONB_DEPENDENT_REC_3"/>
    <property type="match status" value="1"/>
</dbReference>
<dbReference type="Gene3D" id="2.170.130.10">
    <property type="entry name" value="TonB-dependent receptor, plug domain"/>
    <property type="match status" value="1"/>
</dbReference>
<dbReference type="Pfam" id="PF00593">
    <property type="entry name" value="TonB_dep_Rec_b-barrel"/>
    <property type="match status" value="1"/>
</dbReference>
<dbReference type="InterPro" id="IPR012910">
    <property type="entry name" value="Plug_dom"/>
</dbReference>
<keyword evidence="11 12" id="KW-0998">Cell outer membrane</keyword>
<organism evidence="18 19">
    <name type="scientific">Sulfidibacter corallicola</name>
    <dbReference type="NCBI Taxonomy" id="2818388"/>
    <lineage>
        <taxon>Bacteria</taxon>
        <taxon>Pseudomonadati</taxon>
        <taxon>Acidobacteriota</taxon>
        <taxon>Holophagae</taxon>
        <taxon>Acanthopleuribacterales</taxon>
        <taxon>Acanthopleuribacteraceae</taxon>
        <taxon>Sulfidibacter</taxon>
    </lineage>
</organism>
<evidence type="ECO:0000256" key="10">
    <source>
        <dbReference type="ARBA" id="ARBA00023136"/>
    </source>
</evidence>
<feature type="domain" description="TonB-dependent receptor-like beta-barrel" evidence="16">
    <location>
        <begin position="275"/>
        <end position="702"/>
    </location>
</feature>
<keyword evidence="6 15" id="KW-0732">Signal</keyword>
<dbReference type="Pfam" id="PF07715">
    <property type="entry name" value="Plug"/>
    <property type="match status" value="1"/>
</dbReference>
<dbReference type="PANTHER" id="PTHR32552:SF68">
    <property type="entry name" value="FERRICHROME OUTER MEMBRANE TRANSPORTER_PHAGE RECEPTOR"/>
    <property type="match status" value="1"/>
</dbReference>
<dbReference type="SUPFAM" id="SSF56935">
    <property type="entry name" value="Porins"/>
    <property type="match status" value="1"/>
</dbReference>
<evidence type="ECO:0000256" key="2">
    <source>
        <dbReference type="ARBA" id="ARBA00022448"/>
    </source>
</evidence>
<dbReference type="InterPro" id="IPR037066">
    <property type="entry name" value="Plug_dom_sf"/>
</dbReference>
<dbReference type="PANTHER" id="PTHR32552">
    <property type="entry name" value="FERRICHROME IRON RECEPTOR-RELATED"/>
    <property type="match status" value="1"/>
</dbReference>
<accession>A0A8A4TJX9</accession>
<dbReference type="CDD" id="cd01347">
    <property type="entry name" value="ligand_gated_channel"/>
    <property type="match status" value="1"/>
</dbReference>
<gene>
    <name evidence="18" type="ORF">J3U87_30070</name>
</gene>
<feature type="chain" id="PRO_5035161582" evidence="15">
    <location>
        <begin position="28"/>
        <end position="736"/>
    </location>
</feature>
<protein>
    <submittedName>
        <fullName evidence="18">TonB-dependent receptor</fullName>
    </submittedName>
</protein>
<keyword evidence="9 13" id="KW-0798">TonB box</keyword>
<evidence type="ECO:0000256" key="5">
    <source>
        <dbReference type="ARBA" id="ARBA00022692"/>
    </source>
</evidence>
<reference evidence="18" key="1">
    <citation type="submission" date="2021-03" db="EMBL/GenBank/DDBJ databases">
        <title>Acanthopleuribacteraceae sp. M133.</title>
        <authorList>
            <person name="Wang G."/>
        </authorList>
    </citation>
    <scope>NUCLEOTIDE SEQUENCE</scope>
    <source>
        <strain evidence="18">M133</strain>
    </source>
</reference>
<name>A0A8A4TJX9_SULCO</name>
<keyword evidence="2 12" id="KW-0813">Transport</keyword>
<evidence type="ECO:0000256" key="3">
    <source>
        <dbReference type="ARBA" id="ARBA00022452"/>
    </source>
</evidence>
<evidence type="ECO:0000256" key="12">
    <source>
        <dbReference type="PROSITE-ProRule" id="PRU01360"/>
    </source>
</evidence>
<evidence type="ECO:0000256" key="9">
    <source>
        <dbReference type="ARBA" id="ARBA00023077"/>
    </source>
</evidence>
<keyword evidence="7" id="KW-0408">Iron</keyword>
<dbReference type="InterPro" id="IPR036942">
    <property type="entry name" value="Beta-barrel_TonB_sf"/>
</dbReference>
<dbReference type="Proteomes" id="UP000663929">
    <property type="component" value="Chromosome"/>
</dbReference>
<dbReference type="InterPro" id="IPR000531">
    <property type="entry name" value="Beta-barrel_TonB"/>
</dbReference>
<keyword evidence="10 12" id="KW-0472">Membrane</keyword>
<evidence type="ECO:0000256" key="4">
    <source>
        <dbReference type="ARBA" id="ARBA00022496"/>
    </source>
</evidence>
<keyword evidence="5 12" id="KW-0812">Transmembrane</keyword>
<keyword evidence="19" id="KW-1185">Reference proteome</keyword>
<dbReference type="GO" id="GO:0015344">
    <property type="term" value="F:siderophore uptake transmembrane transporter activity"/>
    <property type="evidence" value="ECO:0007669"/>
    <property type="project" value="TreeGrafter"/>
</dbReference>
<keyword evidence="8" id="KW-0406">Ion transport</keyword>
<evidence type="ECO:0000256" key="11">
    <source>
        <dbReference type="ARBA" id="ARBA00023237"/>
    </source>
</evidence>
<dbReference type="KEGG" id="scor:J3U87_30070"/>
<dbReference type="RefSeq" id="WP_237379482.1">
    <property type="nucleotide sequence ID" value="NZ_CP071793.1"/>
</dbReference>
<evidence type="ECO:0000256" key="14">
    <source>
        <dbReference type="SAM" id="MobiDB-lite"/>
    </source>
</evidence>
<evidence type="ECO:0000313" key="19">
    <source>
        <dbReference type="Proteomes" id="UP000663929"/>
    </source>
</evidence>
<dbReference type="AlphaFoldDB" id="A0A8A4TJX9"/>
<comment type="subcellular location">
    <subcellularLocation>
        <location evidence="1 12">Cell outer membrane</location>
        <topology evidence="1 12">Multi-pass membrane protein</topology>
    </subcellularLocation>
</comment>
<keyword evidence="18" id="KW-0675">Receptor</keyword>
<proteinExistence type="inferred from homology"/>
<keyword evidence="3 12" id="KW-1134">Transmembrane beta strand</keyword>
<evidence type="ECO:0000313" key="18">
    <source>
        <dbReference type="EMBL" id="QTD49850.1"/>
    </source>
</evidence>
<dbReference type="Gene3D" id="2.40.170.20">
    <property type="entry name" value="TonB-dependent receptor, beta-barrel domain"/>
    <property type="match status" value="1"/>
</dbReference>
<evidence type="ECO:0000256" key="6">
    <source>
        <dbReference type="ARBA" id="ARBA00022729"/>
    </source>
</evidence>
<dbReference type="GO" id="GO:0009279">
    <property type="term" value="C:cell outer membrane"/>
    <property type="evidence" value="ECO:0007669"/>
    <property type="project" value="UniProtKB-SubCell"/>
</dbReference>
<dbReference type="InterPro" id="IPR039426">
    <property type="entry name" value="TonB-dep_rcpt-like"/>
</dbReference>